<dbReference type="RefSeq" id="WP_420243608.1">
    <property type="nucleotide sequence ID" value="NZ_BOPV01000001.1"/>
</dbReference>
<dbReference type="SUPFAM" id="SSF100950">
    <property type="entry name" value="NagB/RpiA/CoA transferase-like"/>
    <property type="match status" value="2"/>
</dbReference>
<dbReference type="PANTHER" id="PTHR21432">
    <property type="entry name" value="ACETYL-COA HYDROLASE-RELATED"/>
    <property type="match status" value="1"/>
</dbReference>
<dbReference type="InterPro" id="IPR038460">
    <property type="entry name" value="AcetylCoA_hyd_C_sf"/>
</dbReference>
<dbReference type="Gene3D" id="3.40.1080.20">
    <property type="entry name" value="Acetyl-CoA hydrolase/transferase C-terminal domain"/>
    <property type="match status" value="1"/>
</dbReference>
<evidence type="ECO:0000313" key="3">
    <source>
        <dbReference type="Proteomes" id="UP000681075"/>
    </source>
</evidence>
<dbReference type="PANTHER" id="PTHR21432:SF20">
    <property type="entry name" value="ACETYL-COA HYDROLASE"/>
    <property type="match status" value="1"/>
</dbReference>
<dbReference type="Proteomes" id="UP000681075">
    <property type="component" value="Unassembled WGS sequence"/>
</dbReference>
<dbReference type="InterPro" id="IPR026888">
    <property type="entry name" value="AcetylCoA_hyd_C"/>
</dbReference>
<organism evidence="2 3">
    <name type="scientific">Roseiterribacter gracilis</name>
    <dbReference type="NCBI Taxonomy" id="2812848"/>
    <lineage>
        <taxon>Bacteria</taxon>
        <taxon>Pseudomonadati</taxon>
        <taxon>Pseudomonadota</taxon>
        <taxon>Alphaproteobacteria</taxon>
        <taxon>Rhodospirillales</taxon>
        <taxon>Roseiterribacteraceae</taxon>
        <taxon>Roseiterribacter</taxon>
    </lineage>
</organism>
<gene>
    <name evidence="2" type="ORF">TMPK1_27470</name>
</gene>
<accession>A0A8S8XHC4</accession>
<evidence type="ECO:0000259" key="1">
    <source>
        <dbReference type="Pfam" id="PF13336"/>
    </source>
</evidence>
<dbReference type="Gene3D" id="3.30.750.70">
    <property type="entry name" value="4-hydroxybutyrate coenzyme like domains"/>
    <property type="match status" value="1"/>
</dbReference>
<dbReference type="InterPro" id="IPR046433">
    <property type="entry name" value="ActCoA_hydro"/>
</dbReference>
<dbReference type="AlphaFoldDB" id="A0A8S8XHC4"/>
<protein>
    <submittedName>
        <fullName evidence="2">4-hydroxybutyrate CoA-transferase</fullName>
    </submittedName>
</protein>
<evidence type="ECO:0000313" key="2">
    <source>
        <dbReference type="EMBL" id="GIL40510.1"/>
    </source>
</evidence>
<dbReference type="Pfam" id="PF13336">
    <property type="entry name" value="AcetylCoA_hyd_C"/>
    <property type="match status" value="1"/>
</dbReference>
<dbReference type="GO" id="GO:0006083">
    <property type="term" value="P:acetate metabolic process"/>
    <property type="evidence" value="ECO:0007669"/>
    <property type="project" value="InterPro"/>
</dbReference>
<dbReference type="EMBL" id="BOPV01000001">
    <property type="protein sequence ID" value="GIL40510.1"/>
    <property type="molecule type" value="Genomic_DNA"/>
</dbReference>
<dbReference type="InterPro" id="IPR037171">
    <property type="entry name" value="NagB/RpiA_transferase-like"/>
</dbReference>
<dbReference type="GO" id="GO:0008775">
    <property type="term" value="F:acetate CoA-transferase activity"/>
    <property type="evidence" value="ECO:0007669"/>
    <property type="project" value="InterPro"/>
</dbReference>
<feature type="domain" description="Acetyl-CoA hydrolase/transferase C-terminal" evidence="1">
    <location>
        <begin position="256"/>
        <end position="405"/>
    </location>
</feature>
<dbReference type="Gene3D" id="3.40.1080.10">
    <property type="entry name" value="Glutaconate Coenzyme A-transferase"/>
    <property type="match status" value="1"/>
</dbReference>
<sequence length="414" mass="43900">MPVPMRPADLGAKLRGAALVYAPGAAGESPVWIDALRNAGDALAGVCFAGVWIPGVNLLDYADLHPTARARAFFIDAARRKSFEARRTEFLPLPYTRIFPLLQSWRFDVALLHVAPPDANGRCSLGVAADFTPFVWSQARCRIAHVNPAMPGTQGAATIGWDELDYVVDEEAPLLTYDAGGRTEEFDAIGRHVARLVEDGDVLQLGIGKAPPAVLRALDGQRNLRVHGGMISDSLLEMGDALAPIRGAVTAGLALGSAALYDRCGRDEQIRFAAVDVTHGLDTLARLDRLVAINSTIEIDLMGQCNAEVIGGRQVSGAGGLVDFLRGARAAKHGRGIVTLASTAQNGKTSRIVPRLESPVSVARGDVDLVVTEHGIADLRGCDLDARADALISIAAPSFRATLADAWAGLRSRI</sequence>
<reference evidence="2" key="1">
    <citation type="submission" date="2021-02" db="EMBL/GenBank/DDBJ databases">
        <title>Genome sequence of Rhodospirillales sp. strain TMPK1 isolated from soil.</title>
        <authorList>
            <person name="Nakai R."/>
            <person name="Kusada H."/>
            <person name="Tamaki H."/>
        </authorList>
    </citation>
    <scope>NUCLEOTIDE SEQUENCE</scope>
    <source>
        <strain evidence="2">TMPK1</strain>
    </source>
</reference>
<name>A0A8S8XHC4_9PROT</name>
<keyword evidence="3" id="KW-1185">Reference proteome</keyword>
<comment type="caution">
    <text evidence="2">The sequence shown here is derived from an EMBL/GenBank/DDBJ whole genome shotgun (WGS) entry which is preliminary data.</text>
</comment>
<proteinExistence type="predicted"/>